<dbReference type="AlphaFoldDB" id="A0A7I7SCH4"/>
<accession>A0A7I7SCH4</accession>
<dbReference type="GO" id="GO:0016787">
    <property type="term" value="F:hydrolase activity"/>
    <property type="evidence" value="ECO:0007669"/>
    <property type="project" value="UniProtKB-KW"/>
</dbReference>
<evidence type="ECO:0000256" key="1">
    <source>
        <dbReference type="ARBA" id="ARBA00010515"/>
    </source>
</evidence>
<dbReference type="InterPro" id="IPR050300">
    <property type="entry name" value="GDXG_lipolytic_enzyme"/>
</dbReference>
<evidence type="ECO:0000313" key="4">
    <source>
        <dbReference type="Proteomes" id="UP000193577"/>
    </source>
</evidence>
<dbReference type="RefSeq" id="WP_069393469.1">
    <property type="nucleotide sequence ID" value="NZ_AP022594.1"/>
</dbReference>
<dbReference type="PANTHER" id="PTHR48081:SF8">
    <property type="entry name" value="ALPHA_BETA HYDROLASE FOLD-3 DOMAIN-CONTAINING PROTEIN-RELATED"/>
    <property type="match status" value="1"/>
</dbReference>
<dbReference type="Proteomes" id="UP000193577">
    <property type="component" value="Unassembled WGS sequence"/>
</dbReference>
<dbReference type="InterPro" id="IPR013094">
    <property type="entry name" value="AB_hydrolase_3"/>
</dbReference>
<dbReference type="FunFam" id="3.40.50.1820:FF:000089">
    <property type="entry name" value="Alpha/beta hydrolase"/>
    <property type="match status" value="1"/>
</dbReference>
<dbReference type="PANTHER" id="PTHR48081">
    <property type="entry name" value="AB HYDROLASE SUPERFAMILY PROTEIN C4A8.06C"/>
    <property type="match status" value="1"/>
</dbReference>
<evidence type="ECO:0000313" key="3">
    <source>
        <dbReference type="EMBL" id="OSC32919.1"/>
    </source>
</evidence>
<protein>
    <submittedName>
        <fullName evidence="3">Lipase</fullName>
    </submittedName>
</protein>
<evidence type="ECO:0000256" key="2">
    <source>
        <dbReference type="ARBA" id="ARBA00022801"/>
    </source>
</evidence>
<sequence length="360" mass="37591">MMPTLPGLRVPDRWKDRLTGVGAKVLPRLPGALKWLLTGGRAVTIDGNTLDRTVQVMLSSQAMMGVDGLVVDEDVAASRAATQALTAALSGPEIYVGTAAVTIPGPAGPIAARHYRPAGDGVAPLLVFYHGGGWVIGDLESHDMICRLVCRDAGIHVLSVDYRRAPEHPAPAAAEDALAAFTWAVQHAGELGADPERVAVGGDSAGGNLAAVVAQQARDAGGPAPVLQWLLYPATDFTAVTRSRTLFASGFLLTKADMDWFEANYIDGSGLERTDPRVSPALAADLSGLAPALIVTAGFDPLRDEGDRYAAALRDAGNRVDHRRMRSLTHAFANLVALGGGSAAGMSEVVSALRAHLSRT</sequence>
<keyword evidence="2" id="KW-0378">Hydrolase</keyword>
<keyword evidence="4" id="KW-1185">Reference proteome</keyword>
<dbReference type="InterPro" id="IPR029058">
    <property type="entry name" value="AB_hydrolase_fold"/>
</dbReference>
<proteinExistence type="inferred from homology"/>
<organism evidence="3 4">
    <name type="scientific">Mycolicibacillus koreensis</name>
    <dbReference type="NCBI Taxonomy" id="1069220"/>
    <lineage>
        <taxon>Bacteria</taxon>
        <taxon>Bacillati</taxon>
        <taxon>Actinomycetota</taxon>
        <taxon>Actinomycetes</taxon>
        <taxon>Mycobacteriales</taxon>
        <taxon>Mycobacteriaceae</taxon>
        <taxon>Mycolicibacillus</taxon>
    </lineage>
</organism>
<dbReference type="Gene3D" id="3.40.50.1820">
    <property type="entry name" value="alpha/beta hydrolase"/>
    <property type="match status" value="1"/>
</dbReference>
<comment type="similarity">
    <text evidence="1">Belongs to the 'GDXG' lipolytic enzyme family.</text>
</comment>
<comment type="caution">
    <text evidence="3">The sequence shown here is derived from an EMBL/GenBank/DDBJ whole genome shotgun (WGS) entry which is preliminary data.</text>
</comment>
<dbReference type="Pfam" id="PF07859">
    <property type="entry name" value="Abhydrolase_3"/>
    <property type="match status" value="1"/>
</dbReference>
<gene>
    <name evidence="3" type="ORF">B8W67_13220</name>
</gene>
<dbReference type="OrthoDB" id="3181909at2"/>
<dbReference type="SUPFAM" id="SSF53474">
    <property type="entry name" value="alpha/beta-Hydrolases"/>
    <property type="match status" value="1"/>
</dbReference>
<reference evidence="3 4" key="1">
    <citation type="submission" date="2017-04" db="EMBL/GenBank/DDBJ databases">
        <title>The new phylogeny of genus Mycobacterium.</title>
        <authorList>
            <person name="Tortoli E."/>
            <person name="Trovato A."/>
            <person name="Cirillo D.M."/>
        </authorList>
    </citation>
    <scope>NUCLEOTIDE SEQUENCE [LARGE SCALE GENOMIC DNA]</scope>
    <source>
        <strain evidence="3 4">KCTC 19819</strain>
    </source>
</reference>
<dbReference type="EMBL" id="NCXO01000030">
    <property type="protein sequence ID" value="OSC32919.1"/>
    <property type="molecule type" value="Genomic_DNA"/>
</dbReference>
<name>A0A7I7SCH4_9MYCO</name>